<evidence type="ECO:0000313" key="2">
    <source>
        <dbReference type="Proteomes" id="UP000805193"/>
    </source>
</evidence>
<dbReference type="EMBL" id="JABSTQ010009031">
    <property type="protein sequence ID" value="KAG0433816.1"/>
    <property type="molecule type" value="Genomic_DNA"/>
</dbReference>
<sequence>MTARLSQDCIERLFKIIRQSSGPHDHPTPAQFLILINCLSFYNLAKSSTGGSVSKGVPSSLLCAEDTEKTARDQLNELLEAGKLHEVEEALVEDDHASCIEEASNSRLNYYMAGYAAWKSINKKGECGDCKFTCLRTSTPTAADNPVSYMRHIDTGGLLYATDQLFKLISHLEKDFTRCFSRCKLHANSIVDILSCAGANVPAVGCGEHRTELTNSIMRFYLIMRLH</sequence>
<protein>
    <submittedName>
        <fullName evidence="1">Uncharacterized protein</fullName>
    </submittedName>
</protein>
<keyword evidence="2" id="KW-1185">Reference proteome</keyword>
<gene>
    <name evidence="1" type="ORF">HPB47_019572</name>
</gene>
<comment type="caution">
    <text evidence="1">The sequence shown here is derived from an EMBL/GenBank/DDBJ whole genome shotgun (WGS) entry which is preliminary data.</text>
</comment>
<proteinExistence type="predicted"/>
<accession>A0AC60QHV5</accession>
<dbReference type="Proteomes" id="UP000805193">
    <property type="component" value="Unassembled WGS sequence"/>
</dbReference>
<evidence type="ECO:0000313" key="1">
    <source>
        <dbReference type="EMBL" id="KAG0433816.1"/>
    </source>
</evidence>
<reference evidence="1 2" key="1">
    <citation type="journal article" date="2020" name="Cell">
        <title>Large-Scale Comparative Analyses of Tick Genomes Elucidate Their Genetic Diversity and Vector Capacities.</title>
        <authorList>
            <consortium name="Tick Genome and Microbiome Consortium (TIGMIC)"/>
            <person name="Jia N."/>
            <person name="Wang J."/>
            <person name="Shi W."/>
            <person name="Du L."/>
            <person name="Sun Y."/>
            <person name="Zhan W."/>
            <person name="Jiang J.F."/>
            <person name="Wang Q."/>
            <person name="Zhang B."/>
            <person name="Ji P."/>
            <person name="Bell-Sakyi L."/>
            <person name="Cui X.M."/>
            <person name="Yuan T.T."/>
            <person name="Jiang B.G."/>
            <person name="Yang W.F."/>
            <person name="Lam T.T."/>
            <person name="Chang Q.C."/>
            <person name="Ding S.J."/>
            <person name="Wang X.J."/>
            <person name="Zhu J.G."/>
            <person name="Ruan X.D."/>
            <person name="Zhao L."/>
            <person name="Wei J.T."/>
            <person name="Ye R.Z."/>
            <person name="Que T.C."/>
            <person name="Du C.H."/>
            <person name="Zhou Y.H."/>
            <person name="Cheng J.X."/>
            <person name="Dai P.F."/>
            <person name="Guo W.B."/>
            <person name="Han X.H."/>
            <person name="Huang E.J."/>
            <person name="Li L.F."/>
            <person name="Wei W."/>
            <person name="Gao Y.C."/>
            <person name="Liu J.Z."/>
            <person name="Shao H.Z."/>
            <person name="Wang X."/>
            <person name="Wang C.C."/>
            <person name="Yang T.C."/>
            <person name="Huo Q.B."/>
            <person name="Li W."/>
            <person name="Chen H.Y."/>
            <person name="Chen S.E."/>
            <person name="Zhou L.G."/>
            <person name="Ni X.B."/>
            <person name="Tian J.H."/>
            <person name="Sheng Y."/>
            <person name="Liu T."/>
            <person name="Pan Y.S."/>
            <person name="Xia L.Y."/>
            <person name="Li J."/>
            <person name="Zhao F."/>
            <person name="Cao W.C."/>
        </authorList>
    </citation>
    <scope>NUCLEOTIDE SEQUENCE [LARGE SCALE GENOMIC DNA]</scope>
    <source>
        <strain evidence="1">Iper-2018</strain>
    </source>
</reference>
<organism evidence="1 2">
    <name type="scientific">Ixodes persulcatus</name>
    <name type="common">Taiga tick</name>
    <dbReference type="NCBI Taxonomy" id="34615"/>
    <lineage>
        <taxon>Eukaryota</taxon>
        <taxon>Metazoa</taxon>
        <taxon>Ecdysozoa</taxon>
        <taxon>Arthropoda</taxon>
        <taxon>Chelicerata</taxon>
        <taxon>Arachnida</taxon>
        <taxon>Acari</taxon>
        <taxon>Parasitiformes</taxon>
        <taxon>Ixodida</taxon>
        <taxon>Ixodoidea</taxon>
        <taxon>Ixodidae</taxon>
        <taxon>Ixodinae</taxon>
        <taxon>Ixodes</taxon>
    </lineage>
</organism>
<name>A0AC60QHV5_IXOPE</name>